<dbReference type="Gene3D" id="3.30.428.10">
    <property type="entry name" value="HIT-like"/>
    <property type="match status" value="2"/>
</dbReference>
<comment type="cofactor">
    <cofactor evidence="2">
        <name>Zn(2+)</name>
        <dbReference type="ChEBI" id="CHEBI:29105"/>
    </cofactor>
</comment>
<dbReference type="Pfam" id="PF01087">
    <property type="entry name" value="GalP_UDP_transf"/>
    <property type="match status" value="1"/>
</dbReference>
<protein>
    <recommendedName>
        <fullName evidence="6 13">Galactose-1-phosphate uridylyltransferase</fullName>
        <ecNumber evidence="5 13">2.7.7.12</ecNumber>
    </recommendedName>
</protein>
<dbReference type="SUPFAM" id="SSF54197">
    <property type="entry name" value="HIT-like"/>
    <property type="match status" value="2"/>
</dbReference>
<evidence type="ECO:0000256" key="9">
    <source>
        <dbReference type="ARBA" id="ARBA00022723"/>
    </source>
</evidence>
<evidence type="ECO:0000256" key="6">
    <source>
        <dbReference type="ARBA" id="ARBA00016340"/>
    </source>
</evidence>
<dbReference type="InterPro" id="IPR001937">
    <property type="entry name" value="GalP_UDPtransf1"/>
</dbReference>
<organism evidence="18 19">
    <name type="scientific">Tsukamurella soli</name>
    <dbReference type="NCBI Taxonomy" id="644556"/>
    <lineage>
        <taxon>Bacteria</taxon>
        <taxon>Bacillati</taxon>
        <taxon>Actinomycetota</taxon>
        <taxon>Actinomycetes</taxon>
        <taxon>Mycobacteriales</taxon>
        <taxon>Tsukamurellaceae</taxon>
        <taxon>Tsukamurella</taxon>
    </lineage>
</organism>
<gene>
    <name evidence="18" type="primary">galT</name>
    <name evidence="18" type="ORF">GCM10023147_39190</name>
</gene>
<evidence type="ECO:0000256" key="2">
    <source>
        <dbReference type="ARBA" id="ARBA00001947"/>
    </source>
</evidence>
<dbReference type="InterPro" id="IPR036265">
    <property type="entry name" value="HIT-like_sf"/>
</dbReference>
<dbReference type="NCBIfam" id="TIGR00209">
    <property type="entry name" value="galT_1"/>
    <property type="match status" value="1"/>
</dbReference>
<dbReference type="Proteomes" id="UP001500635">
    <property type="component" value="Unassembled WGS sequence"/>
</dbReference>
<evidence type="ECO:0000256" key="8">
    <source>
        <dbReference type="ARBA" id="ARBA00022695"/>
    </source>
</evidence>
<keyword evidence="7 14" id="KW-0808">Transferase</keyword>
<feature type="domain" description="Galactose-1-phosphate uridyl transferase C-terminal" evidence="17">
    <location>
        <begin position="228"/>
        <end position="382"/>
    </location>
</feature>
<keyword evidence="8 14" id="KW-0548">Nucleotidyltransferase</keyword>
<keyword evidence="9 14" id="KW-0479">Metal-binding</keyword>
<evidence type="ECO:0000256" key="15">
    <source>
        <dbReference type="SAM" id="MobiDB-lite"/>
    </source>
</evidence>
<dbReference type="InterPro" id="IPR005850">
    <property type="entry name" value="GalP_Utransf_C"/>
</dbReference>
<dbReference type="EC" id="2.7.7.12" evidence="5 13"/>
<dbReference type="Pfam" id="PF02744">
    <property type="entry name" value="GalP_UDP_tr_C"/>
    <property type="match status" value="1"/>
</dbReference>
<evidence type="ECO:0000313" key="18">
    <source>
        <dbReference type="EMBL" id="GAA4400522.1"/>
    </source>
</evidence>
<keyword evidence="10" id="KW-0862">Zinc</keyword>
<dbReference type="PROSITE" id="PS00117">
    <property type="entry name" value="GAL_P_UDP_TRANSF_I"/>
    <property type="match status" value="1"/>
</dbReference>
<evidence type="ECO:0000256" key="3">
    <source>
        <dbReference type="ARBA" id="ARBA00004947"/>
    </source>
</evidence>
<name>A0ABP8K5V8_9ACTN</name>
<comment type="catalytic activity">
    <reaction evidence="1 14">
        <text>alpha-D-galactose 1-phosphate + UDP-alpha-D-glucose = alpha-D-glucose 1-phosphate + UDP-alpha-D-galactose</text>
        <dbReference type="Rhea" id="RHEA:13989"/>
        <dbReference type="ChEBI" id="CHEBI:58336"/>
        <dbReference type="ChEBI" id="CHEBI:58601"/>
        <dbReference type="ChEBI" id="CHEBI:58885"/>
        <dbReference type="ChEBI" id="CHEBI:66914"/>
        <dbReference type="EC" id="2.7.7.12"/>
    </reaction>
</comment>
<reference evidence="19" key="1">
    <citation type="journal article" date="2019" name="Int. J. Syst. Evol. Microbiol.">
        <title>The Global Catalogue of Microorganisms (GCM) 10K type strain sequencing project: providing services to taxonomists for standard genome sequencing and annotation.</title>
        <authorList>
            <consortium name="The Broad Institute Genomics Platform"/>
            <consortium name="The Broad Institute Genome Sequencing Center for Infectious Disease"/>
            <person name="Wu L."/>
            <person name="Ma J."/>
        </authorList>
    </citation>
    <scope>NUCLEOTIDE SEQUENCE [LARGE SCALE GENOMIC DNA]</scope>
    <source>
        <strain evidence="19">JCM 17688</strain>
    </source>
</reference>
<evidence type="ECO:0000256" key="1">
    <source>
        <dbReference type="ARBA" id="ARBA00001107"/>
    </source>
</evidence>
<keyword evidence="19" id="KW-1185">Reference proteome</keyword>
<evidence type="ECO:0000256" key="5">
    <source>
        <dbReference type="ARBA" id="ARBA00012384"/>
    </source>
</evidence>
<evidence type="ECO:0000256" key="12">
    <source>
        <dbReference type="ARBA" id="ARBA00023277"/>
    </source>
</evidence>
<dbReference type="GO" id="GO:0016779">
    <property type="term" value="F:nucleotidyltransferase activity"/>
    <property type="evidence" value="ECO:0007669"/>
    <property type="project" value="UniProtKB-KW"/>
</dbReference>
<evidence type="ECO:0000313" key="19">
    <source>
        <dbReference type="Proteomes" id="UP001500635"/>
    </source>
</evidence>
<evidence type="ECO:0000256" key="11">
    <source>
        <dbReference type="ARBA" id="ARBA00023144"/>
    </source>
</evidence>
<comment type="pathway">
    <text evidence="3 14">Carbohydrate metabolism; galactose metabolism.</text>
</comment>
<feature type="domain" description="Galactose-1-phosphate uridyl transferase N-terminal" evidence="16">
    <location>
        <begin position="61"/>
        <end position="216"/>
    </location>
</feature>
<dbReference type="EMBL" id="BAABFR010000080">
    <property type="protein sequence ID" value="GAA4400522.1"/>
    <property type="molecule type" value="Genomic_DNA"/>
</dbReference>
<evidence type="ECO:0000256" key="4">
    <source>
        <dbReference type="ARBA" id="ARBA00010951"/>
    </source>
</evidence>
<accession>A0ABP8K5V8</accession>
<dbReference type="InterPro" id="IPR019779">
    <property type="entry name" value="GalP_UDPtransf1_His-AS"/>
</dbReference>
<dbReference type="PANTHER" id="PTHR11943:SF1">
    <property type="entry name" value="GALACTOSE-1-PHOSPHATE URIDYLYLTRANSFERASE"/>
    <property type="match status" value="1"/>
</dbReference>
<keyword evidence="11 14" id="KW-0299">Galactose metabolism</keyword>
<proteinExistence type="inferred from homology"/>
<dbReference type="PIRSF" id="PIRSF000808">
    <property type="entry name" value="GalT"/>
    <property type="match status" value="1"/>
</dbReference>
<dbReference type="InterPro" id="IPR005849">
    <property type="entry name" value="GalP_Utransf_N"/>
</dbReference>
<evidence type="ECO:0000259" key="17">
    <source>
        <dbReference type="Pfam" id="PF02744"/>
    </source>
</evidence>
<sequence length="393" mass="42917">MTAVTGTAARVDVNRTGPQPVRATLADGREILFFSAGEPTVPGVDHRDLPPRPAESPTRLRRDPQIGDWVMIAPARQQRTYQPPRAMCPLCPDPDGRSSEIPAADYEVAVFENRFPSLSTAAVGSGFVLPAATGLGIETAGYGRCEVVCFTSDHDGSFARLTAARARLVVDVWAHRTADLLARDGVAEVYCFENRGEEIGVTLAHPHGQIYAYPFRTRRTAGVLGRAAAYRVDTGRNLFEDILAREVDGGERVLVRTEHVTAFVPFAARWPAEVHVYPNRHCRNLTELTDPEADDLARAYLTVLRGYDALYGAPLPYVASWHQYRSAADGSGPAGDEAEGYLHAELFSIRRSADKLKYLAGSESGRDAFVTDKTPEQIAAELRAAIGRSRRLG</sequence>
<feature type="region of interest" description="Disordered" evidence="15">
    <location>
        <begin position="42"/>
        <end position="61"/>
    </location>
</feature>
<comment type="caution">
    <text evidence="18">The sequence shown here is derived from an EMBL/GenBank/DDBJ whole genome shotgun (WGS) entry which is preliminary data.</text>
</comment>
<evidence type="ECO:0000256" key="7">
    <source>
        <dbReference type="ARBA" id="ARBA00022679"/>
    </source>
</evidence>
<keyword evidence="12 14" id="KW-0119">Carbohydrate metabolism</keyword>
<dbReference type="PANTHER" id="PTHR11943">
    <property type="entry name" value="GALACTOSE-1-PHOSPHATE URIDYLYLTRANSFERASE"/>
    <property type="match status" value="1"/>
</dbReference>
<evidence type="ECO:0000256" key="13">
    <source>
        <dbReference type="NCBIfam" id="TIGR00209"/>
    </source>
</evidence>
<evidence type="ECO:0000256" key="14">
    <source>
        <dbReference type="RuleBase" id="RU000506"/>
    </source>
</evidence>
<evidence type="ECO:0000256" key="10">
    <source>
        <dbReference type="ARBA" id="ARBA00022833"/>
    </source>
</evidence>
<comment type="similarity">
    <text evidence="4 14">Belongs to the galactose-1-phosphate uridylyltransferase type 1 family.</text>
</comment>
<evidence type="ECO:0000259" key="16">
    <source>
        <dbReference type="Pfam" id="PF01087"/>
    </source>
</evidence>